<dbReference type="PROSITE" id="PS01131">
    <property type="entry name" value="RRNA_A_DIMETH"/>
    <property type="match status" value="1"/>
</dbReference>
<evidence type="ECO:0000256" key="1">
    <source>
        <dbReference type="ARBA" id="ARBA00022490"/>
    </source>
</evidence>
<evidence type="ECO:0000256" key="2">
    <source>
        <dbReference type="ARBA" id="ARBA00022552"/>
    </source>
</evidence>
<proteinExistence type="inferred from homology"/>
<dbReference type="Proteomes" id="UP000070427">
    <property type="component" value="Unassembled WGS sequence"/>
</dbReference>
<dbReference type="InterPro" id="IPR020598">
    <property type="entry name" value="rRNA_Ade_methylase_Trfase_N"/>
</dbReference>
<dbReference type="PROSITE" id="PS51689">
    <property type="entry name" value="SAM_RNA_A_N6_MT"/>
    <property type="match status" value="1"/>
</dbReference>
<dbReference type="PANTHER" id="PTHR11727">
    <property type="entry name" value="DIMETHYLADENOSINE TRANSFERASE"/>
    <property type="match status" value="1"/>
</dbReference>
<evidence type="ECO:0000256" key="4">
    <source>
        <dbReference type="ARBA" id="ARBA00022679"/>
    </source>
</evidence>
<dbReference type="InParanoid" id="A0A140LBC4"/>
<dbReference type="STRING" id="520764.AN618_08610"/>
<dbReference type="Gene3D" id="3.40.50.150">
    <property type="entry name" value="Vaccinia Virus protein VP39"/>
    <property type="match status" value="1"/>
</dbReference>
<comment type="subcellular location">
    <subcellularLocation>
        <location evidence="7">Cytoplasm</location>
    </subcellularLocation>
</comment>
<keyword evidence="6 7" id="KW-0694">RNA-binding</keyword>
<dbReference type="Gene3D" id="1.10.8.100">
    <property type="entry name" value="Ribosomal RNA adenine dimethylase-like, domain 2"/>
    <property type="match status" value="1"/>
</dbReference>
<dbReference type="NCBIfam" id="TIGR00755">
    <property type="entry name" value="ksgA"/>
    <property type="match status" value="1"/>
</dbReference>
<dbReference type="InterPro" id="IPR029063">
    <property type="entry name" value="SAM-dependent_MTases_sf"/>
</dbReference>
<accession>A0A140LBC4</accession>
<name>A0A140LBC4_9FIRM</name>
<feature type="binding site" evidence="7 8">
    <location>
        <position position="48"/>
    </location>
    <ligand>
        <name>S-adenosyl-L-methionine</name>
        <dbReference type="ChEBI" id="CHEBI:59789"/>
    </ligand>
</feature>
<keyword evidence="3 7" id="KW-0489">Methyltransferase</keyword>
<gene>
    <name evidence="7 10" type="primary">rsmA</name>
    <name evidence="7" type="synonym">ksgA</name>
    <name evidence="10" type="ORF">AN618_08610</name>
</gene>
<dbReference type="InterPro" id="IPR011530">
    <property type="entry name" value="rRNA_adenine_dimethylase"/>
</dbReference>
<evidence type="ECO:0000259" key="9">
    <source>
        <dbReference type="SMART" id="SM00650"/>
    </source>
</evidence>
<reference evidence="10 11" key="1">
    <citation type="submission" date="2015-12" db="EMBL/GenBank/DDBJ databases">
        <title>Draft genome sequnece of Fervidicola ferrireducens strain Y170.</title>
        <authorList>
            <person name="Patel B.K."/>
        </authorList>
    </citation>
    <scope>NUCLEOTIDE SEQUENCE [LARGE SCALE GENOMIC DNA]</scope>
    <source>
        <strain evidence="10 11">Y170</strain>
    </source>
</reference>
<keyword evidence="4 7" id="KW-0808">Transferase</keyword>
<dbReference type="InterPro" id="IPR020596">
    <property type="entry name" value="rRNA_Ade_Mease_Trfase_CS"/>
</dbReference>
<evidence type="ECO:0000256" key="7">
    <source>
        <dbReference type="HAMAP-Rule" id="MF_00607"/>
    </source>
</evidence>
<comment type="catalytic activity">
    <reaction evidence="7">
        <text>adenosine(1518)/adenosine(1519) in 16S rRNA + 4 S-adenosyl-L-methionine = N(6)-dimethyladenosine(1518)/N(6)-dimethyladenosine(1519) in 16S rRNA + 4 S-adenosyl-L-homocysteine + 4 H(+)</text>
        <dbReference type="Rhea" id="RHEA:19609"/>
        <dbReference type="Rhea" id="RHEA-COMP:10232"/>
        <dbReference type="Rhea" id="RHEA-COMP:10233"/>
        <dbReference type="ChEBI" id="CHEBI:15378"/>
        <dbReference type="ChEBI" id="CHEBI:57856"/>
        <dbReference type="ChEBI" id="CHEBI:59789"/>
        <dbReference type="ChEBI" id="CHEBI:74411"/>
        <dbReference type="ChEBI" id="CHEBI:74493"/>
        <dbReference type="EC" id="2.1.1.182"/>
    </reaction>
</comment>
<dbReference type="FunFam" id="3.40.50.150:FF:000023">
    <property type="entry name" value="Ribosomal RNA small subunit methyltransferase A"/>
    <property type="match status" value="1"/>
</dbReference>
<dbReference type="PATRIC" id="fig|520764.3.peg.893"/>
<dbReference type="EMBL" id="LOED01000007">
    <property type="protein sequence ID" value="KXG77849.1"/>
    <property type="molecule type" value="Genomic_DNA"/>
</dbReference>
<evidence type="ECO:0000256" key="5">
    <source>
        <dbReference type="ARBA" id="ARBA00022691"/>
    </source>
</evidence>
<evidence type="ECO:0000256" key="3">
    <source>
        <dbReference type="ARBA" id="ARBA00022603"/>
    </source>
</evidence>
<dbReference type="SMART" id="SM00650">
    <property type="entry name" value="rADc"/>
    <property type="match status" value="1"/>
</dbReference>
<dbReference type="PANTHER" id="PTHR11727:SF7">
    <property type="entry name" value="DIMETHYLADENOSINE TRANSFERASE-RELATED"/>
    <property type="match status" value="1"/>
</dbReference>
<dbReference type="GO" id="GO:0003723">
    <property type="term" value="F:RNA binding"/>
    <property type="evidence" value="ECO:0007669"/>
    <property type="project" value="UniProtKB-UniRule"/>
</dbReference>
<keyword evidence="2 7" id="KW-0698">rRNA processing</keyword>
<evidence type="ECO:0000313" key="10">
    <source>
        <dbReference type="EMBL" id="KXG77849.1"/>
    </source>
</evidence>
<dbReference type="FunCoup" id="A0A140LBC4">
    <property type="interactions" value="367"/>
</dbReference>
<keyword evidence="11" id="KW-1185">Reference proteome</keyword>
<dbReference type="InterPro" id="IPR001737">
    <property type="entry name" value="KsgA/Erm"/>
</dbReference>
<dbReference type="SUPFAM" id="SSF53335">
    <property type="entry name" value="S-adenosyl-L-methionine-dependent methyltransferases"/>
    <property type="match status" value="1"/>
</dbReference>
<evidence type="ECO:0000256" key="6">
    <source>
        <dbReference type="ARBA" id="ARBA00022884"/>
    </source>
</evidence>
<dbReference type="CDD" id="cd02440">
    <property type="entry name" value="AdoMet_MTases"/>
    <property type="match status" value="1"/>
</dbReference>
<feature type="binding site" evidence="7 8">
    <location>
        <position position="23"/>
    </location>
    <ligand>
        <name>S-adenosyl-L-methionine</name>
        <dbReference type="ChEBI" id="CHEBI:59789"/>
    </ligand>
</feature>
<dbReference type="GO" id="GO:0052908">
    <property type="term" value="F:16S rRNA (adenine(1518)-N(6)/adenine(1519)-N(6))-dimethyltransferase activity"/>
    <property type="evidence" value="ECO:0007669"/>
    <property type="project" value="UniProtKB-EC"/>
</dbReference>
<dbReference type="Pfam" id="PF00398">
    <property type="entry name" value="RrnaAD"/>
    <property type="match status" value="1"/>
</dbReference>
<comment type="similarity">
    <text evidence="7">Belongs to the class I-like SAM-binding methyltransferase superfamily. rRNA adenine N(6)-methyltransferase family. RsmA subfamily.</text>
</comment>
<keyword evidence="5 7" id="KW-0949">S-adenosyl-L-methionine</keyword>
<comment type="caution">
    <text evidence="10">The sequence shown here is derived from an EMBL/GenBank/DDBJ whole genome shotgun (WGS) entry which is preliminary data.</text>
</comment>
<evidence type="ECO:0000256" key="8">
    <source>
        <dbReference type="PROSITE-ProRule" id="PRU01026"/>
    </source>
</evidence>
<dbReference type="FunFam" id="1.10.8.100:FF:000001">
    <property type="entry name" value="Ribosomal RNA small subunit methyltransferase A"/>
    <property type="match status" value="1"/>
</dbReference>
<dbReference type="AlphaFoldDB" id="A0A140LBC4"/>
<dbReference type="HAMAP" id="MF_00607">
    <property type="entry name" value="16SrRNA_methyltr_A"/>
    <property type="match status" value="1"/>
</dbReference>
<organism evidence="10 11">
    <name type="scientific">Fervidicola ferrireducens</name>
    <dbReference type="NCBI Taxonomy" id="520764"/>
    <lineage>
        <taxon>Bacteria</taxon>
        <taxon>Bacillati</taxon>
        <taxon>Bacillota</taxon>
        <taxon>Clostridia</taxon>
        <taxon>Thermosediminibacterales</taxon>
        <taxon>Thermosediminibacteraceae</taxon>
        <taxon>Fervidicola</taxon>
    </lineage>
</organism>
<feature type="binding site" evidence="7 8">
    <location>
        <position position="117"/>
    </location>
    <ligand>
        <name>S-adenosyl-L-methionine</name>
        <dbReference type="ChEBI" id="CHEBI:59789"/>
    </ligand>
</feature>
<dbReference type="EC" id="2.1.1.182" evidence="7"/>
<protein>
    <recommendedName>
        <fullName evidence="7">Ribosomal RNA small subunit methyltransferase A</fullName>
        <ecNumber evidence="7">2.1.1.182</ecNumber>
    </recommendedName>
    <alternativeName>
        <fullName evidence="7">16S rRNA (adenine(1518)-N(6)/adenine(1519)-N(6))-dimethyltransferase</fullName>
    </alternativeName>
    <alternativeName>
        <fullName evidence="7">16S rRNA dimethyladenosine transferase</fullName>
    </alternativeName>
    <alternativeName>
        <fullName evidence="7">16S rRNA dimethylase</fullName>
    </alternativeName>
    <alternativeName>
        <fullName evidence="7">S-adenosylmethionine-6-N', N'-adenosyl(rRNA) dimethyltransferase</fullName>
    </alternativeName>
</protein>
<feature type="domain" description="Ribosomal RNA adenine methylase transferase N-terminal" evidence="9">
    <location>
        <begin position="28"/>
        <end position="202"/>
    </location>
</feature>
<dbReference type="InterPro" id="IPR023165">
    <property type="entry name" value="rRNA_Ade_diMease-like_C"/>
</dbReference>
<keyword evidence="1 7" id="KW-0963">Cytoplasm</keyword>
<dbReference type="GO" id="GO:0005829">
    <property type="term" value="C:cytosol"/>
    <property type="evidence" value="ECO:0007669"/>
    <property type="project" value="TreeGrafter"/>
</dbReference>
<feature type="binding site" evidence="7 8">
    <location>
        <position position="21"/>
    </location>
    <ligand>
        <name>S-adenosyl-L-methionine</name>
        <dbReference type="ChEBI" id="CHEBI:59789"/>
    </ligand>
</feature>
<comment type="function">
    <text evidence="7">Specifically dimethylates two adjacent adenosines (A1518 and A1519) in the loop of a conserved hairpin near the 3'-end of 16S rRNA in the 30S particle. May play a critical role in biogenesis of 30S subunits.</text>
</comment>
<evidence type="ECO:0000313" key="11">
    <source>
        <dbReference type="Proteomes" id="UP000070427"/>
    </source>
</evidence>
<sequence length="283" mass="31857">MNVKAMMREFGIRPSKRLGQHFLIDESPLAAMIEAAELKDDDGVLEIGPGLGVLTLKLGRLVRKVVAVEKDPALFPVLEKLTGKYKNICLLNEDVLKLDLEKVAKEHFDGKFKVVANLPYYITSPILMKIVENRHLIEMAVIMVQKEVAERLSARPGTRDYGILSIAVQLYADVDLICQVGRSAFLPPPKVESAVVRLKLRELPSVNIEDEKMFFRVVEAAFGERRKTVKNSLKSRLSLPSDEIREALKKAGIDENRRAETLKIEEFAALSREIAKIIIKNIE</sequence>
<feature type="binding site" evidence="7 8">
    <location>
        <position position="69"/>
    </location>
    <ligand>
        <name>S-adenosyl-L-methionine</name>
        <dbReference type="ChEBI" id="CHEBI:59789"/>
    </ligand>
</feature>
<feature type="binding site" evidence="7 8">
    <location>
        <position position="94"/>
    </location>
    <ligand>
        <name>S-adenosyl-L-methionine</name>
        <dbReference type="ChEBI" id="CHEBI:59789"/>
    </ligand>
</feature>